<evidence type="ECO:0000259" key="13">
    <source>
        <dbReference type="Pfam" id="PF13632"/>
    </source>
</evidence>
<keyword evidence="8 12" id="KW-0808">Transferase</keyword>
<comment type="function">
    <text evidence="12">Involved in the biosynthesis of osmoregulated periplasmic glucans (OPGs).</text>
</comment>
<keyword evidence="10 12" id="KW-1133">Transmembrane helix</keyword>
<feature type="transmembrane region" description="Helical" evidence="12">
    <location>
        <begin position="405"/>
        <end position="430"/>
    </location>
</feature>
<comment type="caution">
    <text evidence="14">The sequence shown here is derived from an EMBL/GenBank/DDBJ whole genome shotgun (WGS) entry which is preliminary data.</text>
</comment>
<dbReference type="InterPro" id="IPR001173">
    <property type="entry name" value="Glyco_trans_2-like"/>
</dbReference>
<comment type="pathway">
    <text evidence="2 12">Glycan metabolism; osmoregulated periplasmic glucan (OPG) biosynthesis.</text>
</comment>
<evidence type="ECO:0000256" key="1">
    <source>
        <dbReference type="ARBA" id="ARBA00004429"/>
    </source>
</evidence>
<evidence type="ECO:0000256" key="3">
    <source>
        <dbReference type="ARBA" id="ARBA00009337"/>
    </source>
</evidence>
<accession>A0A163X7E3</accession>
<reference evidence="14 15" key="1">
    <citation type="submission" date="2016-03" db="EMBL/GenBank/DDBJ databases">
        <title>Microsymbionts genomes from the relict species Vavilovia formosa (Stev.) Fed.</title>
        <authorList>
            <person name="Kopat V."/>
            <person name="Chirak E."/>
            <person name="Kimeklis A."/>
            <person name="Andronov E."/>
        </authorList>
    </citation>
    <scope>NUCLEOTIDE SEQUENCE [LARGE SCALE GENOMIC DNA]</scope>
    <source>
        <strain evidence="14 15">Vaf07</strain>
    </source>
</reference>
<dbReference type="Proteomes" id="UP000076574">
    <property type="component" value="Unassembled WGS sequence"/>
</dbReference>
<evidence type="ECO:0000256" key="4">
    <source>
        <dbReference type="ARBA" id="ARBA00020585"/>
    </source>
</evidence>
<dbReference type="OrthoDB" id="9775281at2"/>
<organism evidence="14 15">
    <name type="scientific">Tardiphaga robiniae</name>
    <dbReference type="NCBI Taxonomy" id="943830"/>
    <lineage>
        <taxon>Bacteria</taxon>
        <taxon>Pseudomonadati</taxon>
        <taxon>Pseudomonadota</taxon>
        <taxon>Alphaproteobacteria</taxon>
        <taxon>Hyphomicrobiales</taxon>
        <taxon>Nitrobacteraceae</taxon>
        <taxon>Tardiphaga</taxon>
    </lineage>
</organism>
<feature type="transmembrane region" description="Helical" evidence="12">
    <location>
        <begin position="494"/>
        <end position="517"/>
    </location>
</feature>
<feature type="transmembrane region" description="Helical" evidence="12">
    <location>
        <begin position="90"/>
        <end position="114"/>
    </location>
</feature>
<keyword evidence="5 12" id="KW-1003">Cell membrane</keyword>
<keyword evidence="6" id="KW-0997">Cell inner membrane</keyword>
<dbReference type="PANTHER" id="PTHR43867">
    <property type="entry name" value="CELLULOSE SYNTHASE CATALYTIC SUBUNIT A [UDP-FORMING]"/>
    <property type="match status" value="1"/>
</dbReference>
<dbReference type="NCBIfam" id="NF003958">
    <property type="entry name" value="PRK05454.2-1"/>
    <property type="match status" value="1"/>
</dbReference>
<dbReference type="EC" id="2.4.1.-" evidence="12"/>
<dbReference type="SUPFAM" id="SSF53448">
    <property type="entry name" value="Nucleotide-diphospho-sugar transferases"/>
    <property type="match status" value="1"/>
</dbReference>
<gene>
    <name evidence="12" type="primary">opgH</name>
    <name evidence="14" type="ORF">A4A58_19335</name>
</gene>
<dbReference type="CDD" id="cd04191">
    <property type="entry name" value="Glucan_BSP_MdoH"/>
    <property type="match status" value="1"/>
</dbReference>
<keyword evidence="15" id="KW-1185">Reference proteome</keyword>
<dbReference type="InterPro" id="IPR050321">
    <property type="entry name" value="Glycosyltr_2/OpgH_subfam"/>
</dbReference>
<proteinExistence type="inferred from homology"/>
<dbReference type="NCBIfam" id="NF003956">
    <property type="entry name" value="PRK05454.1-3"/>
    <property type="match status" value="1"/>
</dbReference>
<dbReference type="EMBL" id="LVYV01000056">
    <property type="protein sequence ID" value="KZD20519.1"/>
    <property type="molecule type" value="Genomic_DNA"/>
</dbReference>
<dbReference type="Gene3D" id="3.90.550.10">
    <property type="entry name" value="Spore Coat Polysaccharide Biosynthesis Protein SpsA, Chain A"/>
    <property type="match status" value="1"/>
</dbReference>
<dbReference type="GO" id="GO:0005886">
    <property type="term" value="C:plasma membrane"/>
    <property type="evidence" value="ECO:0007669"/>
    <property type="project" value="UniProtKB-SubCell"/>
</dbReference>
<keyword evidence="9 12" id="KW-0812">Transmembrane</keyword>
<comment type="subcellular location">
    <subcellularLocation>
        <location evidence="1">Cell inner membrane</location>
        <topology evidence="1">Multi-pass membrane protein</topology>
    </subcellularLocation>
    <subcellularLocation>
        <location evidence="12">Cell membrane</location>
        <topology evidence="12">Multi-pass membrane protein</topology>
    </subcellularLocation>
</comment>
<keyword evidence="7 12" id="KW-0328">Glycosyltransferase</keyword>
<dbReference type="NCBIfam" id="NF003962">
    <property type="entry name" value="PRK05454.2-5"/>
    <property type="match status" value="1"/>
</dbReference>
<evidence type="ECO:0000256" key="6">
    <source>
        <dbReference type="ARBA" id="ARBA00022519"/>
    </source>
</evidence>
<dbReference type="InterPro" id="IPR029044">
    <property type="entry name" value="Nucleotide-diphossugar_trans"/>
</dbReference>
<feature type="domain" description="Glycosyltransferase 2-like" evidence="13">
    <location>
        <begin position="234"/>
        <end position="430"/>
    </location>
</feature>
<dbReference type="PANTHER" id="PTHR43867:SF5">
    <property type="entry name" value="GLUCANS BIOSYNTHESIS GLUCOSYLTRANSFERASE H"/>
    <property type="match status" value="1"/>
</dbReference>
<dbReference type="AlphaFoldDB" id="A0A163X7E3"/>
<keyword evidence="11 12" id="KW-0472">Membrane</keyword>
<evidence type="ECO:0000256" key="12">
    <source>
        <dbReference type="HAMAP-Rule" id="MF_01072"/>
    </source>
</evidence>
<name>A0A163X7E3_9BRAD</name>
<dbReference type="InterPro" id="IPR023725">
    <property type="entry name" value="Glucans_biosynth_gluTrFase_H"/>
</dbReference>
<evidence type="ECO:0000256" key="2">
    <source>
        <dbReference type="ARBA" id="ARBA00005001"/>
    </source>
</evidence>
<evidence type="ECO:0000256" key="5">
    <source>
        <dbReference type="ARBA" id="ARBA00022475"/>
    </source>
</evidence>
<evidence type="ECO:0000256" key="9">
    <source>
        <dbReference type="ARBA" id="ARBA00022692"/>
    </source>
</evidence>
<feature type="transmembrane region" description="Helical" evidence="12">
    <location>
        <begin position="557"/>
        <end position="586"/>
    </location>
</feature>
<dbReference type="Pfam" id="PF13632">
    <property type="entry name" value="Glyco_trans_2_3"/>
    <property type="match status" value="1"/>
</dbReference>
<dbReference type="UniPathway" id="UPA00637"/>
<evidence type="ECO:0000256" key="8">
    <source>
        <dbReference type="ARBA" id="ARBA00022679"/>
    </source>
</evidence>
<dbReference type="GO" id="GO:0016758">
    <property type="term" value="F:hexosyltransferase activity"/>
    <property type="evidence" value="ECO:0007669"/>
    <property type="project" value="UniProtKB-UniRule"/>
</dbReference>
<comment type="similarity">
    <text evidence="3 12">Belongs to the glycosyltransferase 2 family. OpgH subfamily.</text>
</comment>
<evidence type="ECO:0000256" key="7">
    <source>
        <dbReference type="ARBA" id="ARBA00022676"/>
    </source>
</evidence>
<evidence type="ECO:0000256" key="10">
    <source>
        <dbReference type="ARBA" id="ARBA00022989"/>
    </source>
</evidence>
<evidence type="ECO:0000256" key="11">
    <source>
        <dbReference type="ARBA" id="ARBA00023136"/>
    </source>
</evidence>
<sequence length="719" mass="79122">MPLVTVPAATLPAGAGERFLPPEMPLTMISDGLAGPASSQRRAQFRPMPTVLRRAYILLGTVALTAAGGYEMFEVLKVGGVTILEGMVLALFVLLFAWVAFSFMSALAGFVLLLMRARDPLAIEPLTPLAMISSRNAMLLPTYNEDPHQITARLRAMWESISETGYAAQFDWYVLSDSTDPAIWVAEEKAILKLRRETASDRIFYRHRMRNTARKSGNIEDWVKRFGAGYDHMIILDADSLMTGDTIVRLVAGMEQHPGVGLIQTLPIVVNARSLFARMQQFAGRLYGPVIASGIAWWHGSEGNYWGHNAIIRVRAFAEHASLPKLPGRKPFGGHILSHDFIEAAFMRRAGWAIHMAPKLGGSFEECPPSLLDFAARDRRWCQGNLQHLAVLAAPRLHWVSRLHLLTGIGSYLTAPLWLMFLVLGILISLQAQFVRPEYFAKGFSLFPQWPAQDPVRAAWVFAGTMGLLIVPKLLAYVLLLTQVENRARFGGGFLALSGIIVETLLSGLIAPVMMIFQSSAVGEILLGRDAGWQVQRRDDGVVPIREVVRKYAVPTVFGVLMAISAYAVSLPLFLWMTPVIVGLWLSMPLAIVSSRALQPGQHAGLFGTPEQNLPPKVLIRAKELALAAPIYGASSLHELRKDMDLCAAHLRSLVDEPRSRGQIDSDLAIARAKIVEAEDFDEAVSFFSTRETFAALNSRIALQQLAALPDKAHATKSI</sequence>
<evidence type="ECO:0000313" key="15">
    <source>
        <dbReference type="Proteomes" id="UP000076574"/>
    </source>
</evidence>
<dbReference type="GO" id="GO:0009250">
    <property type="term" value="P:glucan biosynthetic process"/>
    <property type="evidence" value="ECO:0007669"/>
    <property type="project" value="UniProtKB-UniRule"/>
</dbReference>
<feature type="transmembrane region" description="Helical" evidence="12">
    <location>
        <begin position="458"/>
        <end position="482"/>
    </location>
</feature>
<evidence type="ECO:0000313" key="14">
    <source>
        <dbReference type="EMBL" id="KZD20519.1"/>
    </source>
</evidence>
<dbReference type="RefSeq" id="WP_068738887.1">
    <property type="nucleotide sequence ID" value="NZ_LVYV01000056.1"/>
</dbReference>
<dbReference type="HAMAP" id="MF_01072">
    <property type="entry name" value="MdoH_OpgH"/>
    <property type="match status" value="1"/>
</dbReference>
<feature type="transmembrane region" description="Helical" evidence="12">
    <location>
        <begin position="51"/>
        <end position="70"/>
    </location>
</feature>
<protein>
    <recommendedName>
        <fullName evidence="4 12">Glucans biosynthesis glucosyltransferase H</fullName>
        <ecNumber evidence="12">2.4.1.-</ecNumber>
    </recommendedName>
</protein>